<organism evidence="2 3">
    <name type="scientific">Rhizobium grahamii</name>
    <dbReference type="NCBI Taxonomy" id="1120045"/>
    <lineage>
        <taxon>Bacteria</taxon>
        <taxon>Pseudomonadati</taxon>
        <taxon>Pseudomonadota</taxon>
        <taxon>Alphaproteobacteria</taxon>
        <taxon>Hyphomicrobiales</taxon>
        <taxon>Rhizobiaceae</taxon>
        <taxon>Rhizobium/Agrobacterium group</taxon>
        <taxon>Rhizobium</taxon>
    </lineage>
</organism>
<proteinExistence type="predicted"/>
<sequence>MPGPAALRLAVIIACWNYAEYVDEAIRSILDQKRNDCELIVVDDGSTDGSWDIIQRHPVRAYKISNCGQRAACSFGVSKTSAPFVLFLDADDALAPGSLATILRELDDNVAKLQFPLVRTDRNGVVIGDPVPNLGRFRDTGALAQLVLKNGTYASPPTSGNVFRRDLCAILNDATYDRAVDGVLLFAAPFFGDIVSLSTPLGRYRVHDRNDSGLGRPLDAQILRREISRFADRMSHLRRLIEPIGKAEDLVPVDETQYFLERSIYLAIAEGRRVPATMLWRLIGKIRATDNSLKNRSAMVAFLLFTAILPNRNARRGLSYRLDAGDRSMSGLLRALF</sequence>
<protein>
    <submittedName>
        <fullName evidence="2">Glycosyl transferase</fullName>
    </submittedName>
</protein>
<dbReference type="AlphaFoldDB" id="A0A370KFW0"/>
<dbReference type="Proteomes" id="UP000254939">
    <property type="component" value="Unassembled WGS sequence"/>
</dbReference>
<dbReference type="Pfam" id="PF00535">
    <property type="entry name" value="Glycos_transf_2"/>
    <property type="match status" value="1"/>
</dbReference>
<comment type="caution">
    <text evidence="2">The sequence shown here is derived from an EMBL/GenBank/DDBJ whole genome shotgun (WGS) entry which is preliminary data.</text>
</comment>
<dbReference type="RefSeq" id="WP_016556003.1">
    <property type="nucleotide sequence ID" value="NZ_KZ857269.1"/>
</dbReference>
<keyword evidence="2" id="KW-0808">Transferase</keyword>
<evidence type="ECO:0000313" key="3">
    <source>
        <dbReference type="Proteomes" id="UP000254939"/>
    </source>
</evidence>
<feature type="domain" description="Glycosyltransferase 2-like" evidence="1">
    <location>
        <begin position="11"/>
        <end position="111"/>
    </location>
</feature>
<dbReference type="OrthoDB" id="174925at2"/>
<accession>A0A370KFW0</accession>
<gene>
    <name evidence="2" type="ORF">B5K06_30325</name>
</gene>
<evidence type="ECO:0000313" key="2">
    <source>
        <dbReference type="EMBL" id="RDJ03293.1"/>
    </source>
</evidence>
<dbReference type="PANTHER" id="PTHR22916:SF3">
    <property type="entry name" value="UDP-GLCNAC:BETAGAL BETA-1,3-N-ACETYLGLUCOSAMINYLTRANSFERASE-LIKE PROTEIN 1"/>
    <property type="match status" value="1"/>
</dbReference>
<dbReference type="SUPFAM" id="SSF53448">
    <property type="entry name" value="Nucleotide-diphospho-sugar transferases"/>
    <property type="match status" value="1"/>
</dbReference>
<dbReference type="Gene3D" id="3.90.550.10">
    <property type="entry name" value="Spore Coat Polysaccharide Biosynthesis Protein SpsA, Chain A"/>
    <property type="match status" value="1"/>
</dbReference>
<dbReference type="InterPro" id="IPR001173">
    <property type="entry name" value="Glyco_trans_2-like"/>
</dbReference>
<dbReference type="EMBL" id="NAAC01000043">
    <property type="protein sequence ID" value="RDJ03293.1"/>
    <property type="molecule type" value="Genomic_DNA"/>
</dbReference>
<name>A0A370KFW0_9HYPH</name>
<dbReference type="InterPro" id="IPR029044">
    <property type="entry name" value="Nucleotide-diphossugar_trans"/>
</dbReference>
<evidence type="ECO:0000259" key="1">
    <source>
        <dbReference type="Pfam" id="PF00535"/>
    </source>
</evidence>
<dbReference type="GO" id="GO:0016758">
    <property type="term" value="F:hexosyltransferase activity"/>
    <property type="evidence" value="ECO:0007669"/>
    <property type="project" value="UniProtKB-ARBA"/>
</dbReference>
<dbReference type="PANTHER" id="PTHR22916">
    <property type="entry name" value="GLYCOSYLTRANSFERASE"/>
    <property type="match status" value="1"/>
</dbReference>
<reference evidence="2 3" key="1">
    <citation type="submission" date="2017-03" db="EMBL/GenBank/DDBJ databases">
        <title>Genome analysis of Rhizobial strains effectives or ineffectives for nitrogen fixation isolated from bean seeds.</title>
        <authorList>
            <person name="Peralta H."/>
            <person name="Aguilar-Vera A."/>
            <person name="Mora Y."/>
            <person name="Vargas-Lagunas C."/>
            <person name="Girard L."/>
            <person name="Mora J."/>
        </authorList>
    </citation>
    <scope>NUCLEOTIDE SEQUENCE [LARGE SCALE GENOMIC DNA]</scope>
    <source>
        <strain evidence="2 3">CCGM3</strain>
    </source>
</reference>